<organism evidence="5 6">
    <name type="scientific">Aerococcus viridans</name>
    <dbReference type="NCBI Taxonomy" id="1377"/>
    <lineage>
        <taxon>Bacteria</taxon>
        <taxon>Bacillati</taxon>
        <taxon>Bacillota</taxon>
        <taxon>Bacilli</taxon>
        <taxon>Lactobacillales</taxon>
        <taxon>Aerococcaceae</taxon>
        <taxon>Aerococcus</taxon>
    </lineage>
</organism>
<dbReference type="GO" id="GO:0003677">
    <property type="term" value="F:DNA binding"/>
    <property type="evidence" value="ECO:0007669"/>
    <property type="project" value="UniProtKB-KW"/>
</dbReference>
<name>A0A2N6UG68_9LACT</name>
<keyword evidence="4" id="KW-0804">Transcription</keyword>
<protein>
    <submittedName>
        <fullName evidence="5">CopY/TcrY family copper transport repressor</fullName>
    </submittedName>
</protein>
<dbReference type="AlphaFoldDB" id="A0A2N6UG68"/>
<keyword evidence="3" id="KW-0238">DNA-binding</keyword>
<evidence type="ECO:0000256" key="4">
    <source>
        <dbReference type="ARBA" id="ARBA00023163"/>
    </source>
</evidence>
<accession>A0A2N6UG68</accession>
<comment type="caution">
    <text evidence="5">The sequence shown here is derived from an EMBL/GenBank/DDBJ whole genome shotgun (WGS) entry which is preliminary data.</text>
</comment>
<keyword evidence="2" id="KW-0805">Transcription regulation</keyword>
<dbReference type="InterPro" id="IPR036390">
    <property type="entry name" value="WH_DNA-bd_sf"/>
</dbReference>
<dbReference type="Pfam" id="PF03965">
    <property type="entry name" value="Penicillinase_R"/>
    <property type="match status" value="1"/>
</dbReference>
<dbReference type="OrthoDB" id="1849040at2"/>
<dbReference type="GO" id="GO:0045892">
    <property type="term" value="P:negative regulation of DNA-templated transcription"/>
    <property type="evidence" value="ECO:0007669"/>
    <property type="project" value="InterPro"/>
</dbReference>
<dbReference type="Gene3D" id="1.10.10.10">
    <property type="entry name" value="Winged helix-like DNA-binding domain superfamily/Winged helix DNA-binding domain"/>
    <property type="match status" value="1"/>
</dbReference>
<comment type="similarity">
    <text evidence="1">Belongs to the BlaI transcriptional regulatory family.</text>
</comment>
<evidence type="ECO:0000256" key="2">
    <source>
        <dbReference type="ARBA" id="ARBA00023015"/>
    </source>
</evidence>
<reference evidence="5 6" key="1">
    <citation type="submission" date="2017-09" db="EMBL/GenBank/DDBJ databases">
        <title>Bacterial strain isolated from the female urinary microbiota.</title>
        <authorList>
            <person name="Thomas-White K."/>
            <person name="Kumar N."/>
            <person name="Forster S."/>
            <person name="Putonti C."/>
            <person name="Lawley T."/>
            <person name="Wolfe A.J."/>
        </authorList>
    </citation>
    <scope>NUCLEOTIDE SEQUENCE [LARGE SCALE GENOMIC DNA]</scope>
    <source>
        <strain evidence="5 6">UMB0240</strain>
    </source>
</reference>
<dbReference type="SUPFAM" id="SSF46785">
    <property type="entry name" value="Winged helix' DNA-binding domain"/>
    <property type="match status" value="1"/>
</dbReference>
<evidence type="ECO:0000256" key="3">
    <source>
        <dbReference type="ARBA" id="ARBA00023125"/>
    </source>
</evidence>
<sequence length="153" mass="17154">MVTAKTNPKSHDFQDVSASEWEIMRVVWAQKETNSRTIIASLADKKGWKPATIKTLIGRLSKKGWLETVKNGKSFIYRPAIDEDTALQHQAKTLLNGWCNTDADKVISALIQASILDDRMKDNILTALDQATYVDHVTCHCTPGQCIHHPDTH</sequence>
<dbReference type="EMBL" id="PNHQ01000002">
    <property type="protein sequence ID" value="PMC80506.1"/>
    <property type="molecule type" value="Genomic_DNA"/>
</dbReference>
<dbReference type="InterPro" id="IPR036388">
    <property type="entry name" value="WH-like_DNA-bd_sf"/>
</dbReference>
<evidence type="ECO:0000256" key="1">
    <source>
        <dbReference type="ARBA" id="ARBA00011046"/>
    </source>
</evidence>
<gene>
    <name evidence="5" type="ORF">CJ191_01475</name>
</gene>
<evidence type="ECO:0000313" key="5">
    <source>
        <dbReference type="EMBL" id="PMC80506.1"/>
    </source>
</evidence>
<keyword evidence="6" id="KW-1185">Reference proteome</keyword>
<evidence type="ECO:0000313" key="6">
    <source>
        <dbReference type="Proteomes" id="UP000235701"/>
    </source>
</evidence>
<dbReference type="RefSeq" id="WP_070467797.1">
    <property type="nucleotide sequence ID" value="NZ_PNHQ01000002.1"/>
</dbReference>
<proteinExistence type="inferred from homology"/>
<dbReference type="InterPro" id="IPR005650">
    <property type="entry name" value="BlaI_family"/>
</dbReference>
<dbReference type="Proteomes" id="UP000235701">
    <property type="component" value="Unassembled WGS sequence"/>
</dbReference>